<evidence type="ECO:0000259" key="6">
    <source>
        <dbReference type="Pfam" id="PF00082"/>
    </source>
</evidence>
<dbReference type="EMBL" id="MEHA01000001">
    <property type="protein sequence ID" value="ODR55903.1"/>
    <property type="molecule type" value="Genomic_DNA"/>
</dbReference>
<organism evidence="7 10">
    <name type="scientific">Eisenbergiella tayi</name>
    <dbReference type="NCBI Taxonomy" id="1432052"/>
    <lineage>
        <taxon>Bacteria</taxon>
        <taxon>Bacillati</taxon>
        <taxon>Bacillota</taxon>
        <taxon>Clostridia</taxon>
        <taxon>Lachnospirales</taxon>
        <taxon>Lachnospiraceae</taxon>
        <taxon>Eisenbergiella</taxon>
    </lineage>
</organism>
<keyword evidence="2" id="KW-0645">Protease</keyword>
<dbReference type="PIRSF" id="PIRSF037894">
    <property type="entry name" value="Subtilisin_rel_CspABC"/>
    <property type="match status" value="1"/>
</dbReference>
<dbReference type="PROSITE" id="PS00136">
    <property type="entry name" value="SUBTILASE_ASP"/>
    <property type="match status" value="1"/>
</dbReference>
<reference evidence="8 12" key="2">
    <citation type="submission" date="2016-08" db="EMBL/GenBank/DDBJ databases">
        <title>Characterization of Isolates of Eisenbergiella tayi Derived from Blood Cultures, Using Whole Genome Sequencing.</title>
        <authorList>
            <person name="Bernier A.-M."/>
            <person name="Burdz T."/>
            <person name="Wiebe D."/>
            <person name="Bernard K."/>
        </authorList>
    </citation>
    <scope>NUCLEOTIDE SEQUENCE [LARGE SCALE GENOMIC DNA]</scope>
    <source>
        <strain evidence="8 12">NML120146</strain>
    </source>
</reference>
<keyword evidence="4" id="KW-0720">Serine protease</keyword>
<dbReference type="InterPro" id="IPR015500">
    <property type="entry name" value="Peptidase_S8_subtilisin-rel"/>
</dbReference>
<dbReference type="GO" id="GO:0006508">
    <property type="term" value="P:proteolysis"/>
    <property type="evidence" value="ECO:0007669"/>
    <property type="project" value="UniProtKB-KW"/>
</dbReference>
<dbReference type="Proteomes" id="UP000094067">
    <property type="component" value="Unassembled WGS sequence"/>
</dbReference>
<dbReference type="InterPro" id="IPR050131">
    <property type="entry name" value="Peptidase_S8_subtilisin-like"/>
</dbReference>
<dbReference type="GO" id="GO:0004252">
    <property type="term" value="F:serine-type endopeptidase activity"/>
    <property type="evidence" value="ECO:0007669"/>
    <property type="project" value="InterPro"/>
</dbReference>
<dbReference type="EMBL" id="MCGH01000002">
    <property type="protein sequence ID" value="ODM06563.1"/>
    <property type="molecule type" value="Genomic_DNA"/>
</dbReference>
<dbReference type="Pfam" id="PF00082">
    <property type="entry name" value="Peptidase_S8"/>
    <property type="match status" value="2"/>
</dbReference>
<dbReference type="InterPro" id="IPR034045">
    <property type="entry name" value="Pep_S8_CspA-like"/>
</dbReference>
<feature type="domain" description="Peptidase S8/S53" evidence="6">
    <location>
        <begin position="423"/>
        <end position="537"/>
    </location>
</feature>
<dbReference type="Proteomes" id="UP000094869">
    <property type="component" value="Unassembled WGS sequence"/>
</dbReference>
<gene>
    <name evidence="9" type="ORF">BEI59_01755</name>
    <name evidence="7" type="ORF">BEI61_02453</name>
    <name evidence="8" type="ORF">BEI63_31740</name>
</gene>
<dbReference type="Gene3D" id="2.60.120.1290">
    <property type="match status" value="1"/>
</dbReference>
<dbReference type="PRINTS" id="PR00723">
    <property type="entry name" value="SUBTILISIN"/>
</dbReference>
<dbReference type="AlphaFoldDB" id="A0A1E3ACT0"/>
<dbReference type="CDD" id="cd07478">
    <property type="entry name" value="Peptidases_S8_CspA-like"/>
    <property type="match status" value="1"/>
</dbReference>
<protein>
    <submittedName>
        <fullName evidence="8">Peptidase S8</fullName>
    </submittedName>
    <submittedName>
        <fullName evidence="7">Subtilase family protein</fullName>
    </submittedName>
</protein>
<keyword evidence="12" id="KW-1185">Reference proteome</keyword>
<proteinExistence type="inferred from homology"/>
<evidence type="ECO:0000313" key="9">
    <source>
        <dbReference type="EMBL" id="ODR55903.1"/>
    </source>
</evidence>
<dbReference type="Proteomes" id="UP000094271">
    <property type="component" value="Unassembled WGS sequence"/>
</dbReference>
<comment type="caution">
    <text evidence="7">The sequence shown here is derived from an EMBL/GenBank/DDBJ whole genome shotgun (WGS) entry which is preliminary data.</text>
</comment>
<dbReference type="InterPro" id="IPR000209">
    <property type="entry name" value="Peptidase_S8/S53_dom"/>
</dbReference>
<evidence type="ECO:0000313" key="8">
    <source>
        <dbReference type="EMBL" id="ODR44187.1"/>
    </source>
</evidence>
<reference evidence="9 11" key="3">
    <citation type="submission" date="2016-08" db="EMBL/GenBank/DDBJ databases">
        <authorList>
            <person name="Seilhamer J.J."/>
        </authorList>
    </citation>
    <scope>NUCLEOTIDE SEQUENCE [LARGE SCALE GENOMIC DNA]</scope>
    <source>
        <strain evidence="9 11">NML150140-1</strain>
    </source>
</reference>
<evidence type="ECO:0000256" key="2">
    <source>
        <dbReference type="ARBA" id="ARBA00022670"/>
    </source>
</evidence>
<accession>A0A1E3ACT0</accession>
<evidence type="ECO:0000313" key="11">
    <source>
        <dbReference type="Proteomes" id="UP000094271"/>
    </source>
</evidence>
<dbReference type="PANTHER" id="PTHR43806:SF11">
    <property type="entry name" value="CEREVISIN-RELATED"/>
    <property type="match status" value="1"/>
</dbReference>
<dbReference type="SUPFAM" id="SSF52743">
    <property type="entry name" value="Subtilisin-like"/>
    <property type="match status" value="1"/>
</dbReference>
<feature type="domain" description="Peptidase S8/S53" evidence="6">
    <location>
        <begin position="90"/>
        <end position="204"/>
    </location>
</feature>
<evidence type="ECO:0000256" key="3">
    <source>
        <dbReference type="ARBA" id="ARBA00022801"/>
    </source>
</evidence>
<evidence type="ECO:0000313" key="10">
    <source>
        <dbReference type="Proteomes" id="UP000094067"/>
    </source>
</evidence>
<comment type="caution">
    <text evidence="5">Lacks conserved residue(s) required for the propagation of feature annotation.</text>
</comment>
<dbReference type="Gene3D" id="3.40.50.200">
    <property type="entry name" value="Peptidase S8/S53 domain"/>
    <property type="match status" value="1"/>
</dbReference>
<dbReference type="InterPro" id="IPR023827">
    <property type="entry name" value="Peptidase_S8_Asp-AS"/>
</dbReference>
<keyword evidence="3" id="KW-0378">Hydrolase</keyword>
<dbReference type="InterPro" id="IPR036852">
    <property type="entry name" value="Peptidase_S8/S53_dom_sf"/>
</dbReference>
<evidence type="ECO:0000256" key="4">
    <source>
        <dbReference type="ARBA" id="ARBA00022825"/>
    </source>
</evidence>
<evidence type="ECO:0000256" key="1">
    <source>
        <dbReference type="ARBA" id="ARBA00011073"/>
    </source>
</evidence>
<comment type="similarity">
    <text evidence="1 5">Belongs to the peptidase S8 family.</text>
</comment>
<dbReference type="PANTHER" id="PTHR43806">
    <property type="entry name" value="PEPTIDASE S8"/>
    <property type="match status" value="1"/>
</dbReference>
<dbReference type="EMBL" id="MEHD01000056">
    <property type="protein sequence ID" value="ODR44187.1"/>
    <property type="molecule type" value="Genomic_DNA"/>
</dbReference>
<evidence type="ECO:0000256" key="5">
    <source>
        <dbReference type="PROSITE-ProRule" id="PRU01240"/>
    </source>
</evidence>
<reference evidence="7 10" key="1">
    <citation type="submission" date="2016-07" db="EMBL/GenBank/DDBJ databases">
        <title>Characterization of isolates of Eisenbergiella tayi derived from blood cultures, using whole genome sequencing.</title>
        <authorList>
            <person name="Burdz T."/>
            <person name="Wiebe D."/>
            <person name="Huynh C."/>
            <person name="Bernard K."/>
        </authorList>
    </citation>
    <scope>NUCLEOTIDE SEQUENCE [LARGE SCALE GENOMIC DNA]</scope>
    <source>
        <strain evidence="7 10">NML 110608</strain>
    </source>
</reference>
<evidence type="ECO:0000313" key="12">
    <source>
        <dbReference type="Proteomes" id="UP000094869"/>
    </source>
</evidence>
<dbReference type="PROSITE" id="PS51892">
    <property type="entry name" value="SUBTILASE"/>
    <property type="match status" value="1"/>
</dbReference>
<dbReference type="RefSeq" id="WP_069152464.1">
    <property type="nucleotide sequence ID" value="NZ_JAQCZP010000002.1"/>
</dbReference>
<name>A0A1E3ACT0_9FIRM</name>
<dbReference type="InterPro" id="IPR017310">
    <property type="entry name" value="Pept_S8A_subtilisin_clostridia"/>
</dbReference>
<sequence length="557" mass="62222">MLINKILDDNYMDLLVENSLGIAFESPENTTWINNRFSVAHIPVSRFNMCLLGEYPYHIFPTLYTLDSQISLIRSSVTEVRNNPVFDLNGQGVLIGFLDTGIDYCHEVFQNPDGSTRLFSIWDQTVMDGEKPEGFTFGAEYNKTMIDQALQSSSPLSVVPSEDEVGHGTMMAGIAAGSIKEEHYFSGVAPRAELIMVKLAPAKKYNRKIWGITEDVDCYQETNILLGIEYILSVAARLNRPLVLCIGMGSSQGAHEGHSMFATWLNYLCTIPRIGICVSAGNEGNKGRHYSGTFNPERNTDTFELRVGEADKNFFLEIWQNAPCRVMVEFTSPTGEIVYSIFPRFDECREYSFIFCPTRIFINNIILEEETGEQLILVRFEDAFSGIWTIRVTAIDDIFCEFNAWLPSGNIISEETYFLRPNPYTTITSPGNSRNPLTVGAYNQLSGSILISSSRGYTPSNLVKPDIVAPGYALPCPVRNQAFGVASGTGAAAAHTAGIIALLMEWAVEKRNYMTITGRDINRLLIRGAIRNSDLLYPNPIWGYGKINIMEMFSRLI</sequence>
<evidence type="ECO:0000313" key="7">
    <source>
        <dbReference type="EMBL" id="ODM06563.1"/>
    </source>
</evidence>